<name>A0A9I9E4I1_CUCME</name>
<dbReference type="EnsemblPlants" id="MELO3C028626.2.1">
    <property type="protein sequence ID" value="MELO3C028626.2.1"/>
    <property type="gene ID" value="MELO3C028626.2"/>
</dbReference>
<sequence>MLSRHTNIRASAKGLPIAMKCRRFQEHLNGVSTKVQSPPLLPPPLHPFLFSVTMISQLNSKQNMQRKDIDRS</sequence>
<reference evidence="1" key="1">
    <citation type="submission" date="2023-03" db="UniProtKB">
        <authorList>
            <consortium name="EnsemblPlants"/>
        </authorList>
    </citation>
    <scope>IDENTIFICATION</scope>
</reference>
<organism evidence="1">
    <name type="scientific">Cucumis melo</name>
    <name type="common">Muskmelon</name>
    <dbReference type="NCBI Taxonomy" id="3656"/>
    <lineage>
        <taxon>Eukaryota</taxon>
        <taxon>Viridiplantae</taxon>
        <taxon>Streptophyta</taxon>
        <taxon>Embryophyta</taxon>
        <taxon>Tracheophyta</taxon>
        <taxon>Spermatophyta</taxon>
        <taxon>Magnoliopsida</taxon>
        <taxon>eudicotyledons</taxon>
        <taxon>Gunneridae</taxon>
        <taxon>Pentapetalae</taxon>
        <taxon>rosids</taxon>
        <taxon>fabids</taxon>
        <taxon>Cucurbitales</taxon>
        <taxon>Cucurbitaceae</taxon>
        <taxon>Benincaseae</taxon>
        <taxon>Cucumis</taxon>
    </lineage>
</organism>
<evidence type="ECO:0000313" key="1">
    <source>
        <dbReference type="EnsemblPlants" id="MELO3C028626.2.1"/>
    </source>
</evidence>
<dbReference type="Gramene" id="MELO3C028626.2.1">
    <property type="protein sequence ID" value="MELO3C028626.2.1"/>
    <property type="gene ID" value="MELO3C028626.2"/>
</dbReference>
<proteinExistence type="predicted"/>
<dbReference type="AlphaFoldDB" id="A0A9I9E4I1"/>
<accession>A0A9I9E4I1</accession>
<protein>
    <submittedName>
        <fullName evidence="1">Uncharacterized protein</fullName>
    </submittedName>
</protein>